<dbReference type="SUPFAM" id="SSF56300">
    <property type="entry name" value="Metallo-dependent phosphatases"/>
    <property type="match status" value="1"/>
</dbReference>
<name>A0A5C7J354_9BACT</name>
<dbReference type="PANTHER" id="PTHR37844:SF2">
    <property type="entry name" value="SER_THR PROTEIN PHOSPHATASE SUPERFAMILY (AFU_ORTHOLOGUE AFUA_1G14840)"/>
    <property type="match status" value="1"/>
</dbReference>
<gene>
    <name evidence="2" type="ORF">E6Q11_06900</name>
</gene>
<evidence type="ECO:0000313" key="3">
    <source>
        <dbReference type="Proteomes" id="UP000321026"/>
    </source>
</evidence>
<dbReference type="AlphaFoldDB" id="A0A5C7J354"/>
<dbReference type="Gene3D" id="3.60.21.10">
    <property type="match status" value="1"/>
</dbReference>
<dbReference type="InterPro" id="IPR004843">
    <property type="entry name" value="Calcineurin-like_PHP"/>
</dbReference>
<organism evidence="2 3">
    <name type="scientific">Candidatus Dojkabacteria bacterium</name>
    <dbReference type="NCBI Taxonomy" id="2099670"/>
    <lineage>
        <taxon>Bacteria</taxon>
        <taxon>Candidatus Dojkabacteria</taxon>
    </lineage>
</organism>
<dbReference type="Pfam" id="PF00149">
    <property type="entry name" value="Metallophos"/>
    <property type="match status" value="1"/>
</dbReference>
<reference evidence="2 3" key="1">
    <citation type="submission" date="2018-09" db="EMBL/GenBank/DDBJ databases">
        <title>Metagenome Assembled Genomes from an Advanced Water Purification Facility.</title>
        <authorList>
            <person name="Stamps B.W."/>
            <person name="Spear J.R."/>
        </authorList>
    </citation>
    <scope>NUCLEOTIDE SEQUENCE [LARGE SCALE GENOMIC DNA]</scope>
    <source>
        <strain evidence="2">Bin_63_2</strain>
    </source>
</reference>
<dbReference type="Proteomes" id="UP000321026">
    <property type="component" value="Unassembled WGS sequence"/>
</dbReference>
<feature type="domain" description="Calcineurin-like phosphoesterase" evidence="1">
    <location>
        <begin position="31"/>
        <end position="233"/>
    </location>
</feature>
<dbReference type="PANTHER" id="PTHR37844">
    <property type="entry name" value="SER/THR PROTEIN PHOSPHATASE SUPERFAMILY (AFU_ORTHOLOGUE AFUA_1G14840)"/>
    <property type="match status" value="1"/>
</dbReference>
<comment type="caution">
    <text evidence="2">The sequence shown here is derived from an EMBL/GenBank/DDBJ whole genome shotgun (WGS) entry which is preliminary data.</text>
</comment>
<protein>
    <recommendedName>
        <fullName evidence="1">Calcineurin-like phosphoesterase domain-containing protein</fullName>
    </recommendedName>
</protein>
<accession>A0A5C7J354</accession>
<dbReference type="GO" id="GO:0016787">
    <property type="term" value="F:hydrolase activity"/>
    <property type="evidence" value="ECO:0007669"/>
    <property type="project" value="InterPro"/>
</dbReference>
<dbReference type="InterPro" id="IPR029052">
    <property type="entry name" value="Metallo-depent_PP-like"/>
</dbReference>
<sequence>MAKKTHVNVYPLSDLHVDVASFSVDWLTGDSNGILLLAGDLHTSPLNDYDTFSTWHVIDTLHAICEKYGDVVYVPGNHEYYGQDIVTYDDQLRRKFKGIKNLHIPDSYGGGTLFNIRGINIFAATTWFDGYSLHQPMTVTHDRWLRFSDHNNIRHGRRRVTLDQIRDIHNRTIKRCIDITPPGSVIVAHHAPTNNSVSNEYKTHSSTPFFATERSDIIDVVKPRLYVHGHVHDFKNYVVAPTQVICNPRGYQHMEYEEDTGVRYNFSIPIAIP</sequence>
<proteinExistence type="predicted"/>
<evidence type="ECO:0000313" key="2">
    <source>
        <dbReference type="EMBL" id="TXG75744.1"/>
    </source>
</evidence>
<dbReference type="EMBL" id="SSDS01000111">
    <property type="protein sequence ID" value="TXG75744.1"/>
    <property type="molecule type" value="Genomic_DNA"/>
</dbReference>
<evidence type="ECO:0000259" key="1">
    <source>
        <dbReference type="Pfam" id="PF00149"/>
    </source>
</evidence>